<evidence type="ECO:0000313" key="3">
    <source>
        <dbReference type="Proteomes" id="UP000794436"/>
    </source>
</evidence>
<dbReference type="Proteomes" id="UP000794436">
    <property type="component" value="Unassembled WGS sequence"/>
</dbReference>
<sequence>MSIMTRSSWLWLASCALLSYASYESAYALSADRVPPSLPRQFQADLLIVSHLTNPQQHYPHSRREIRIQYDYDQGIARADMLKGYEVGKTYVRRYDQKCEYMVKQGKYRKCERAYLGDVMPTPEIPFEQQFIGVEMVRGKPCEHWVHSYATTRVHIYADERSKVPLRLTEEVMVANEPTLMLTYDLRNVRLGPQNITNFQVPGGYTHKECTRNVDGFPYIHAFHYYLRF</sequence>
<feature type="chain" id="PRO_5035453360" evidence="1">
    <location>
        <begin position="22"/>
        <end position="229"/>
    </location>
</feature>
<dbReference type="EMBL" id="SPLM01000036">
    <property type="protein sequence ID" value="TMW65948.1"/>
    <property type="molecule type" value="Genomic_DNA"/>
</dbReference>
<protein>
    <submittedName>
        <fullName evidence="2">Uncharacterized protein</fullName>
    </submittedName>
</protein>
<comment type="caution">
    <text evidence="2">The sequence shown here is derived from an EMBL/GenBank/DDBJ whole genome shotgun (WGS) entry which is preliminary data.</text>
</comment>
<dbReference type="OrthoDB" id="198232at2759"/>
<reference evidence="2" key="1">
    <citation type="submission" date="2019-03" db="EMBL/GenBank/DDBJ databases">
        <title>Long read genome sequence of the mycoparasitic Pythium oligandrum ATCC 38472 isolated from sugarbeet rhizosphere.</title>
        <authorList>
            <person name="Gaulin E."/>
        </authorList>
    </citation>
    <scope>NUCLEOTIDE SEQUENCE</scope>
    <source>
        <strain evidence="2">ATCC 38472_TT</strain>
    </source>
</reference>
<evidence type="ECO:0000313" key="2">
    <source>
        <dbReference type="EMBL" id="TMW65948.1"/>
    </source>
</evidence>
<keyword evidence="3" id="KW-1185">Reference proteome</keyword>
<organism evidence="2 3">
    <name type="scientific">Pythium oligandrum</name>
    <name type="common">Mycoparasitic fungus</name>
    <dbReference type="NCBI Taxonomy" id="41045"/>
    <lineage>
        <taxon>Eukaryota</taxon>
        <taxon>Sar</taxon>
        <taxon>Stramenopiles</taxon>
        <taxon>Oomycota</taxon>
        <taxon>Peronosporomycetes</taxon>
        <taxon>Pythiales</taxon>
        <taxon>Pythiaceae</taxon>
        <taxon>Pythium</taxon>
    </lineage>
</organism>
<gene>
    <name evidence="2" type="ORF">Poli38472_003713</name>
</gene>
<keyword evidence="1" id="KW-0732">Signal</keyword>
<accession>A0A8K1CPC6</accession>
<feature type="signal peptide" evidence="1">
    <location>
        <begin position="1"/>
        <end position="21"/>
    </location>
</feature>
<evidence type="ECO:0000256" key="1">
    <source>
        <dbReference type="SAM" id="SignalP"/>
    </source>
</evidence>
<name>A0A8K1CPC6_PYTOL</name>
<dbReference type="AlphaFoldDB" id="A0A8K1CPC6"/>
<proteinExistence type="predicted"/>